<name>Q07KQ3_RHOP5</name>
<dbReference type="SMART" id="SM01034">
    <property type="entry name" value="BLUF"/>
    <property type="match status" value="1"/>
</dbReference>
<accession>Q07KQ3</accession>
<feature type="domain" description="BLUF" evidence="1">
    <location>
        <begin position="1"/>
        <end position="92"/>
    </location>
</feature>
<proteinExistence type="predicted"/>
<dbReference type="AlphaFoldDB" id="Q07KQ3"/>
<dbReference type="GO" id="GO:0009882">
    <property type="term" value="F:blue light photoreceptor activity"/>
    <property type="evidence" value="ECO:0007669"/>
    <property type="project" value="InterPro"/>
</dbReference>
<evidence type="ECO:0000313" key="2">
    <source>
        <dbReference type="EMBL" id="ABJ07481.1"/>
    </source>
</evidence>
<sequence length="202" mass="22978">MIQIAYMSTATQPMTTEQLIDLLQQSFKNNTASGVTGMMLYGNATFLQALEGEEKVVDELYQKIAKDQRHGSIVFLHRKTIERRQYSDWTMAFKRVSDKELQGVEGLRDFSEADFNSDYLARNTAVAENLMNHYSGWDPLLRELEGKERYIEELKKSLADTRSRIEVASLVLDSITDAGNSNGLSERHLRLCEFARDALGKA</sequence>
<evidence type="ECO:0000259" key="1">
    <source>
        <dbReference type="PROSITE" id="PS50925"/>
    </source>
</evidence>
<dbReference type="HOGENOM" id="CLU_1229099_0_0_5"/>
<reference evidence="2" key="1">
    <citation type="submission" date="2006-09" db="EMBL/GenBank/DDBJ databases">
        <title>Complete sequence of Rhodopseudomonas palustris BisA53.</title>
        <authorList>
            <consortium name="US DOE Joint Genome Institute"/>
            <person name="Copeland A."/>
            <person name="Lucas S."/>
            <person name="Lapidus A."/>
            <person name="Barry K."/>
            <person name="Detter J.C."/>
            <person name="Glavina del Rio T."/>
            <person name="Hammon N."/>
            <person name="Israni S."/>
            <person name="Dalin E."/>
            <person name="Tice H."/>
            <person name="Pitluck S."/>
            <person name="Chain P."/>
            <person name="Malfatti S."/>
            <person name="Shin M."/>
            <person name="Vergez L."/>
            <person name="Schmutz J."/>
            <person name="Larimer F."/>
            <person name="Land M."/>
            <person name="Hauser L."/>
            <person name="Pelletier D.A."/>
            <person name="Kyrpides N."/>
            <person name="Kim E."/>
            <person name="Harwood C.S."/>
            <person name="Oda Y."/>
            <person name="Richardson P."/>
        </authorList>
    </citation>
    <scope>NUCLEOTIDE SEQUENCE [LARGE SCALE GENOMIC DNA]</scope>
    <source>
        <strain evidence="2">BisA53</strain>
    </source>
</reference>
<dbReference type="OrthoDB" id="196105at2"/>
<dbReference type="Gene3D" id="3.30.70.100">
    <property type="match status" value="1"/>
</dbReference>
<gene>
    <name evidence="2" type="ordered locus">RPE_3551</name>
</gene>
<dbReference type="EMBL" id="CP000463">
    <property type="protein sequence ID" value="ABJ07481.1"/>
    <property type="molecule type" value="Genomic_DNA"/>
</dbReference>
<dbReference type="KEGG" id="rpe:RPE_3551"/>
<protein>
    <submittedName>
        <fullName evidence="2">BLUF domain protein</fullName>
    </submittedName>
</protein>
<dbReference type="Pfam" id="PF04940">
    <property type="entry name" value="BLUF"/>
    <property type="match status" value="1"/>
</dbReference>
<dbReference type="eggNOG" id="COG3431">
    <property type="taxonomic scope" value="Bacteria"/>
</dbReference>
<dbReference type="InterPro" id="IPR036046">
    <property type="entry name" value="Acylphosphatase-like_dom_sf"/>
</dbReference>
<organism evidence="2">
    <name type="scientific">Rhodopseudomonas palustris (strain BisA53)</name>
    <dbReference type="NCBI Taxonomy" id="316055"/>
    <lineage>
        <taxon>Bacteria</taxon>
        <taxon>Pseudomonadati</taxon>
        <taxon>Pseudomonadota</taxon>
        <taxon>Alphaproteobacteria</taxon>
        <taxon>Hyphomicrobiales</taxon>
        <taxon>Nitrobacteraceae</taxon>
        <taxon>Rhodopseudomonas</taxon>
    </lineage>
</organism>
<dbReference type="SUPFAM" id="SSF54975">
    <property type="entry name" value="Acylphosphatase/BLUF domain-like"/>
    <property type="match status" value="1"/>
</dbReference>
<dbReference type="InterPro" id="IPR007024">
    <property type="entry name" value="BLUF_domain"/>
</dbReference>
<dbReference type="PROSITE" id="PS50925">
    <property type="entry name" value="BLUF"/>
    <property type="match status" value="1"/>
</dbReference>
<dbReference type="GO" id="GO:0071949">
    <property type="term" value="F:FAD binding"/>
    <property type="evidence" value="ECO:0007669"/>
    <property type="project" value="InterPro"/>
</dbReference>